<dbReference type="SUPFAM" id="SSF50978">
    <property type="entry name" value="WD40 repeat-like"/>
    <property type="match status" value="1"/>
</dbReference>
<dbReference type="Pfam" id="PF13676">
    <property type="entry name" value="TIR_2"/>
    <property type="match status" value="1"/>
</dbReference>
<dbReference type="Proteomes" id="UP000431269">
    <property type="component" value="Chromosome"/>
</dbReference>
<gene>
    <name evidence="3" type="ORF">DSM104635_02368</name>
</gene>
<dbReference type="PANTHER" id="PTHR19879">
    <property type="entry name" value="TRANSCRIPTION INITIATION FACTOR TFIID"/>
    <property type="match status" value="1"/>
</dbReference>
<dbReference type="PROSITE" id="PS50294">
    <property type="entry name" value="WD_REPEATS_REGION"/>
    <property type="match status" value="1"/>
</dbReference>
<dbReference type="RefSeq" id="WP_158768079.1">
    <property type="nucleotide sequence ID" value="NZ_CP047045.1"/>
</dbReference>
<reference evidence="4" key="1">
    <citation type="submission" date="2019-12" db="EMBL/GenBank/DDBJ databases">
        <title>Complete genome of Terracaulis silvestris 0127_4.</title>
        <authorList>
            <person name="Vieira S."/>
            <person name="Riedel T."/>
            <person name="Sproer C."/>
            <person name="Pascual J."/>
            <person name="Boedeker C."/>
            <person name="Overmann J."/>
        </authorList>
    </citation>
    <scope>NUCLEOTIDE SEQUENCE [LARGE SCALE GENOMIC DNA]</scope>
    <source>
        <strain evidence="4">0127_4</strain>
    </source>
</reference>
<dbReference type="InterPro" id="IPR001680">
    <property type="entry name" value="WD40_rpt"/>
</dbReference>
<dbReference type="Gene3D" id="3.40.50.10140">
    <property type="entry name" value="Toll/interleukin-1 receptor homology (TIR) domain"/>
    <property type="match status" value="1"/>
</dbReference>
<dbReference type="SUPFAM" id="SSF52200">
    <property type="entry name" value="Toll/Interleukin receptor TIR domain"/>
    <property type="match status" value="1"/>
</dbReference>
<evidence type="ECO:0000313" key="4">
    <source>
        <dbReference type="Proteomes" id="UP000431269"/>
    </source>
</evidence>
<proteinExistence type="predicted"/>
<dbReference type="PROSITE" id="PS50082">
    <property type="entry name" value="WD_REPEATS_2"/>
    <property type="match status" value="1"/>
</dbReference>
<dbReference type="SMART" id="SM00320">
    <property type="entry name" value="WD40"/>
    <property type="match status" value="4"/>
</dbReference>
<dbReference type="Pfam" id="PF00400">
    <property type="entry name" value="WD40"/>
    <property type="match status" value="1"/>
</dbReference>
<accession>A0A6I6MLH2</accession>
<dbReference type="InterPro" id="IPR015943">
    <property type="entry name" value="WD40/YVTN_repeat-like_dom_sf"/>
</dbReference>
<dbReference type="KEGG" id="tsv:DSM104635_02368"/>
<keyword evidence="4" id="KW-1185">Reference proteome</keyword>
<evidence type="ECO:0000259" key="2">
    <source>
        <dbReference type="PROSITE" id="PS50104"/>
    </source>
</evidence>
<dbReference type="InterPro" id="IPR036322">
    <property type="entry name" value="WD40_repeat_dom_sf"/>
</dbReference>
<feature type="repeat" description="WD" evidence="1">
    <location>
        <begin position="483"/>
        <end position="518"/>
    </location>
</feature>
<dbReference type="AlphaFoldDB" id="A0A6I6MLH2"/>
<dbReference type="PANTHER" id="PTHR19879:SF9">
    <property type="entry name" value="TRANSCRIPTION INITIATION FACTOR TFIID SUBUNIT 5"/>
    <property type="match status" value="1"/>
</dbReference>
<protein>
    <submittedName>
        <fullName evidence="3">WD domain, G-beta repeat protein</fullName>
    </submittedName>
</protein>
<keyword evidence="1" id="KW-0853">WD repeat</keyword>
<dbReference type="EMBL" id="CP047045">
    <property type="protein sequence ID" value="QGZ95519.1"/>
    <property type="molecule type" value="Genomic_DNA"/>
</dbReference>
<evidence type="ECO:0000313" key="3">
    <source>
        <dbReference type="EMBL" id="QGZ95519.1"/>
    </source>
</evidence>
<evidence type="ECO:0000256" key="1">
    <source>
        <dbReference type="PROSITE-ProRule" id="PRU00221"/>
    </source>
</evidence>
<sequence length="518" mass="56927">MAQRPGSGDDAEGRGADIFISYQRDNAAQAKRLAAALRRDNRNVWLDQKLSSDKRWRAEIEGKLKRARCIVAIWSKKAATSGWVNYEAFRAQQEDKLVAVTFDPLKPDELPEWLADQQITNLRDWKSPDQIHNGWLNVTRTVSAKCNQLPDYRFKGWLGGGPVHERVTHIAFHPTEDARLISSGSEGRASLWLASKASVGGRGTYDEDGVAIRPGLAEQGNDGTYLSPDSGNEYSKNSIARAQFSSDGERVVLACRDGIARVHDRALQRLICELRHNESCGVAEMAFAKRVGGQHRDGVLDACFLPDGDIVTVGGARVATWTSEGTPRHPRPLQLREGAHAMATRVLYCDVLEGVIVGDKLGKVRVIDAKTNEDAFQIDDRFDTFVQFALGPKLVDGEMKQGLLAIVSESPLDSEVKFHDWGPGTGPFIKPRPHTILDDAPPVKSIALHPRAPVLAVGSSAVQPRLHDYSAHEAIPLPREGWHDRGITSVAFSASGKYLAAGAEDGRISVWEDRSQPF</sequence>
<dbReference type="GO" id="GO:0007165">
    <property type="term" value="P:signal transduction"/>
    <property type="evidence" value="ECO:0007669"/>
    <property type="project" value="InterPro"/>
</dbReference>
<dbReference type="Gene3D" id="2.130.10.10">
    <property type="entry name" value="YVTN repeat-like/Quinoprotein amine dehydrogenase"/>
    <property type="match status" value="2"/>
</dbReference>
<feature type="domain" description="TIR" evidence="2">
    <location>
        <begin position="14"/>
        <end position="142"/>
    </location>
</feature>
<name>A0A6I6MLH2_9CAUL</name>
<dbReference type="InterPro" id="IPR000157">
    <property type="entry name" value="TIR_dom"/>
</dbReference>
<dbReference type="PROSITE" id="PS50104">
    <property type="entry name" value="TIR"/>
    <property type="match status" value="1"/>
</dbReference>
<organism evidence="3 4">
    <name type="scientific">Terricaulis silvestris</name>
    <dbReference type="NCBI Taxonomy" id="2686094"/>
    <lineage>
        <taxon>Bacteria</taxon>
        <taxon>Pseudomonadati</taxon>
        <taxon>Pseudomonadota</taxon>
        <taxon>Alphaproteobacteria</taxon>
        <taxon>Caulobacterales</taxon>
        <taxon>Caulobacteraceae</taxon>
        <taxon>Terricaulis</taxon>
    </lineage>
</organism>
<dbReference type="InterPro" id="IPR035897">
    <property type="entry name" value="Toll_tir_struct_dom_sf"/>
</dbReference>
<dbReference type="SMART" id="SM00255">
    <property type="entry name" value="TIR"/>
    <property type="match status" value="1"/>
</dbReference>